<dbReference type="EMBL" id="CM042886">
    <property type="protein sequence ID" value="KAI4343242.1"/>
    <property type="molecule type" value="Genomic_DNA"/>
</dbReference>
<evidence type="ECO:0000313" key="1">
    <source>
        <dbReference type="EMBL" id="KAI4343242.1"/>
    </source>
</evidence>
<keyword evidence="2" id="KW-1185">Reference proteome</keyword>
<evidence type="ECO:0000313" key="2">
    <source>
        <dbReference type="Proteomes" id="UP001057402"/>
    </source>
</evidence>
<protein>
    <submittedName>
        <fullName evidence="1">Uncharacterized protein</fullName>
    </submittedName>
</protein>
<proteinExistence type="predicted"/>
<dbReference type="Proteomes" id="UP001057402">
    <property type="component" value="Chromosome 7"/>
</dbReference>
<organism evidence="1 2">
    <name type="scientific">Melastoma candidum</name>
    <dbReference type="NCBI Taxonomy" id="119954"/>
    <lineage>
        <taxon>Eukaryota</taxon>
        <taxon>Viridiplantae</taxon>
        <taxon>Streptophyta</taxon>
        <taxon>Embryophyta</taxon>
        <taxon>Tracheophyta</taxon>
        <taxon>Spermatophyta</taxon>
        <taxon>Magnoliopsida</taxon>
        <taxon>eudicotyledons</taxon>
        <taxon>Gunneridae</taxon>
        <taxon>Pentapetalae</taxon>
        <taxon>rosids</taxon>
        <taxon>malvids</taxon>
        <taxon>Myrtales</taxon>
        <taxon>Melastomataceae</taxon>
        <taxon>Melastomatoideae</taxon>
        <taxon>Melastomateae</taxon>
        <taxon>Melastoma</taxon>
    </lineage>
</organism>
<gene>
    <name evidence="1" type="ORF">MLD38_027770</name>
</gene>
<accession>A0ACB9P2T3</accession>
<reference evidence="2" key="1">
    <citation type="journal article" date="2023" name="Front. Plant Sci.">
        <title>Chromosomal-level genome assembly of Melastoma candidum provides insights into trichome evolution.</title>
        <authorList>
            <person name="Zhong Y."/>
            <person name="Wu W."/>
            <person name="Sun C."/>
            <person name="Zou P."/>
            <person name="Liu Y."/>
            <person name="Dai S."/>
            <person name="Zhou R."/>
        </authorList>
    </citation>
    <scope>NUCLEOTIDE SEQUENCE [LARGE SCALE GENOMIC DNA]</scope>
</reference>
<name>A0ACB9P2T3_9MYRT</name>
<comment type="caution">
    <text evidence="1">The sequence shown here is derived from an EMBL/GenBank/DDBJ whole genome shotgun (WGS) entry which is preliminary data.</text>
</comment>
<sequence length="329" mass="38720">MTMISSLCTVFSRHPQEAVSNLSLELLMGLSLFRCDSMSKLNVIPCLKLSSRRQCWRISLPSISSEQNFHINRLESSQTFSDQWPWVWIPQLKWQKWLTALHEGKGLVRRTLKHERECRGINRVPKKSSRDSFDDGEARRLKVRVYGRDRRDLSTLQRVDAPRDTFLTEREYQAYGLQGERRNLTISDNVDPRFPSHEAYYEEDRLSRRADEIRRETVTGHRDYVHASQRYLDDIDYRTYSRDTRPELSPPTAGRSIGSTHHFYPEDQYITYRHGPASLVPYAERLRREDIPSSSLHGYDRARAYGYETDRCTKDGGCSYWLTVSYLYC</sequence>